<sequence length="471" mass="50977">MRPLLVLLGLTLALGFPGVAIAAAPQITLDPALQPAFSTSQRDYVTRCTDGRIRASATGTRRLPVSIDGHPASSAAQTVDVPLAPGQRFAFAVGRRSYSVRCMPDGLVGLNASGRLPASMPLVLLSANRLLTPGNPGYAVVVDRRGVPLWWRAGSPLVAAAEFAGRDRIAVWDGALADADVGRGTLRFERTDGSRIRSWPAVDAHEAHLSSDGSWWVITAAERRNVDLRPYDGPASASTFDGVVEQRSASGRTLWAWNSSDHTGILDSGRWLAPIIALQSQDRRMDLQHLNSVDTDGRGTVVISACHQDAVYGVRKRDGAILWKLGGTPSAKSLAVLGDHTEMTFGGQHDARLQPDGTITVFDNGTSLNRPSRATRWRIDLRRRTARLVEEIVEPHAMSNLPGGGAVRDSAGNWLVAWATGTRVRAYDRRHRTIFRINYASPAISYRAVPAAPGQMSRDALVTGMDRRNPR</sequence>
<dbReference type="PANTHER" id="PTHR35340:SF5">
    <property type="entry name" value="ASST-DOMAIN-CONTAINING PROTEIN"/>
    <property type="match status" value="1"/>
</dbReference>
<accession>A0A6J7DHC4</accession>
<proteinExistence type="predicted"/>
<dbReference type="Pfam" id="PF14269">
    <property type="entry name" value="Arylsulfotran_2"/>
    <property type="match status" value="1"/>
</dbReference>
<dbReference type="InterPro" id="IPR053143">
    <property type="entry name" value="Arylsulfate_ST"/>
</dbReference>
<reference evidence="1" key="1">
    <citation type="submission" date="2020-05" db="EMBL/GenBank/DDBJ databases">
        <authorList>
            <person name="Chiriac C."/>
            <person name="Salcher M."/>
            <person name="Ghai R."/>
            <person name="Kavagutti S V."/>
        </authorList>
    </citation>
    <scope>NUCLEOTIDE SEQUENCE</scope>
</reference>
<evidence type="ECO:0000313" key="1">
    <source>
        <dbReference type="EMBL" id="CAB4868284.1"/>
    </source>
</evidence>
<dbReference type="PANTHER" id="PTHR35340">
    <property type="entry name" value="PQQ ENZYME REPEAT PROTEIN-RELATED"/>
    <property type="match status" value="1"/>
</dbReference>
<dbReference type="InterPro" id="IPR039535">
    <property type="entry name" value="ASST-like"/>
</dbReference>
<organism evidence="1">
    <name type="scientific">freshwater metagenome</name>
    <dbReference type="NCBI Taxonomy" id="449393"/>
    <lineage>
        <taxon>unclassified sequences</taxon>
        <taxon>metagenomes</taxon>
        <taxon>ecological metagenomes</taxon>
    </lineage>
</organism>
<dbReference type="EMBL" id="CAFBLQ010000048">
    <property type="protein sequence ID" value="CAB4868284.1"/>
    <property type="molecule type" value="Genomic_DNA"/>
</dbReference>
<dbReference type="InterPro" id="IPR011047">
    <property type="entry name" value="Quinoprotein_ADH-like_sf"/>
</dbReference>
<dbReference type="AlphaFoldDB" id="A0A6J7DHC4"/>
<name>A0A6J7DHC4_9ZZZZ</name>
<dbReference type="SUPFAM" id="SSF50998">
    <property type="entry name" value="Quinoprotein alcohol dehydrogenase-like"/>
    <property type="match status" value="1"/>
</dbReference>
<protein>
    <submittedName>
        <fullName evidence="1">Unannotated protein</fullName>
    </submittedName>
</protein>
<gene>
    <name evidence="1" type="ORF">UFOPK3423_00598</name>
</gene>